<name>A0A080M5U1_9PROT</name>
<dbReference type="EMBL" id="JDST02000071">
    <property type="protein sequence ID" value="KFB75865.1"/>
    <property type="molecule type" value="Genomic_DNA"/>
</dbReference>
<dbReference type="InterPro" id="IPR036061">
    <property type="entry name" value="CheW-like_dom_sf"/>
</dbReference>
<dbReference type="STRING" id="1453999.AW06_003098"/>
<dbReference type="InterPro" id="IPR002545">
    <property type="entry name" value="CheW-lke_dom"/>
</dbReference>
<comment type="caution">
    <text evidence="2">The sequence shown here is derived from an EMBL/GenBank/DDBJ whole genome shotgun (WGS) entry which is preliminary data.</text>
</comment>
<keyword evidence="3" id="KW-1185">Reference proteome</keyword>
<dbReference type="PANTHER" id="PTHR22617">
    <property type="entry name" value="CHEMOTAXIS SENSOR HISTIDINE KINASE-RELATED"/>
    <property type="match status" value="1"/>
</dbReference>
<dbReference type="Pfam" id="PF01584">
    <property type="entry name" value="CheW"/>
    <property type="match status" value="1"/>
</dbReference>
<dbReference type="Gene3D" id="2.40.50.180">
    <property type="entry name" value="CheA-289, Domain 4"/>
    <property type="match status" value="1"/>
</dbReference>
<feature type="domain" description="CheW-like" evidence="1">
    <location>
        <begin position="26"/>
        <end position="170"/>
    </location>
</feature>
<dbReference type="RefSeq" id="WP_273704696.1">
    <property type="nucleotide sequence ID" value="NZ_JDST02000071.1"/>
</dbReference>
<protein>
    <submittedName>
        <fullName evidence="2">Chemotaxis protein CheW</fullName>
    </submittedName>
</protein>
<dbReference type="GO" id="GO:0007165">
    <property type="term" value="P:signal transduction"/>
    <property type="evidence" value="ECO:0007669"/>
    <property type="project" value="InterPro"/>
</dbReference>
<sequence>MNPEPLAAARQHVASRAAAPDVGDTLALYLAFRLADDVYAIDILRIREIIEYSAPTGVPMMPRSVRGVINLRGAVVPVIDLAVRFGRTASGVGKRTCIVIVETEHAGALYTLGLIVDGVNAVMEIAAGSIEPAPAFGTRVNADFIAGMARVNGRFVIILDIARVLSIDEMVSINPPAMIENLKPI</sequence>
<dbReference type="AlphaFoldDB" id="A0A080M5U1"/>
<proteinExistence type="predicted"/>
<dbReference type="InterPro" id="IPR039315">
    <property type="entry name" value="CheW"/>
</dbReference>
<dbReference type="Gene3D" id="2.30.30.40">
    <property type="entry name" value="SH3 Domains"/>
    <property type="match status" value="1"/>
</dbReference>
<accession>A0A080M5U1</accession>
<dbReference type="GO" id="GO:0005829">
    <property type="term" value="C:cytosol"/>
    <property type="evidence" value="ECO:0007669"/>
    <property type="project" value="TreeGrafter"/>
</dbReference>
<dbReference type="PROSITE" id="PS50851">
    <property type="entry name" value="CHEW"/>
    <property type="match status" value="1"/>
</dbReference>
<dbReference type="PANTHER" id="PTHR22617:SF41">
    <property type="entry name" value="CHEMOTAXIS SIGNAL TRANSDUCTION SYSTEM ADAPTOR PROTEIN CHEW"/>
    <property type="match status" value="1"/>
</dbReference>
<dbReference type="GO" id="GO:0006935">
    <property type="term" value="P:chemotaxis"/>
    <property type="evidence" value="ECO:0007669"/>
    <property type="project" value="InterPro"/>
</dbReference>
<dbReference type="Proteomes" id="UP000021315">
    <property type="component" value="Unassembled WGS sequence"/>
</dbReference>
<evidence type="ECO:0000313" key="2">
    <source>
        <dbReference type="EMBL" id="KFB75865.1"/>
    </source>
</evidence>
<dbReference type="SUPFAM" id="SSF50341">
    <property type="entry name" value="CheW-like"/>
    <property type="match status" value="1"/>
</dbReference>
<gene>
    <name evidence="2" type="primary">cheW_1</name>
    <name evidence="2" type="ORF">AW06_003098</name>
</gene>
<evidence type="ECO:0000259" key="1">
    <source>
        <dbReference type="PROSITE" id="PS50851"/>
    </source>
</evidence>
<evidence type="ECO:0000313" key="3">
    <source>
        <dbReference type="Proteomes" id="UP000021315"/>
    </source>
</evidence>
<organism evidence="2 3">
    <name type="scientific">Candidatus Accumulibacter cognatus</name>
    <dbReference type="NCBI Taxonomy" id="2954383"/>
    <lineage>
        <taxon>Bacteria</taxon>
        <taxon>Pseudomonadati</taxon>
        <taxon>Pseudomonadota</taxon>
        <taxon>Betaproteobacteria</taxon>
        <taxon>Candidatus Accumulibacter</taxon>
    </lineage>
</organism>
<reference evidence="2" key="1">
    <citation type="submission" date="2014-02" db="EMBL/GenBank/DDBJ databases">
        <title>Expanding our view of genomic diversity in Candidatus Accumulibacter clades.</title>
        <authorList>
            <person name="Skennerton C.T."/>
            <person name="Barr J.J."/>
            <person name="Slater F.R."/>
            <person name="Bond P.L."/>
            <person name="Tyson G.W."/>
        </authorList>
    </citation>
    <scope>NUCLEOTIDE SEQUENCE [LARGE SCALE GENOMIC DNA]</scope>
</reference>
<dbReference type="SMART" id="SM00260">
    <property type="entry name" value="CheW"/>
    <property type="match status" value="1"/>
</dbReference>